<evidence type="ECO:0000256" key="10">
    <source>
        <dbReference type="SAM" id="Phobius"/>
    </source>
</evidence>
<evidence type="ECO:0000256" key="8">
    <source>
        <dbReference type="ARBA" id="ARBA00023136"/>
    </source>
</evidence>
<gene>
    <name evidence="11" type="ORF">CVLEPA_LOCUS20575</name>
</gene>
<proteinExistence type="inferred from homology"/>
<dbReference type="InterPro" id="IPR027417">
    <property type="entry name" value="P-loop_NTPase"/>
</dbReference>
<keyword evidence="9" id="KW-0325">Glycoprotein</keyword>
<dbReference type="Proteomes" id="UP001642483">
    <property type="component" value="Unassembled WGS sequence"/>
</dbReference>
<comment type="subcellular location">
    <subcellularLocation>
        <location evidence="1">Golgi apparatus membrane</location>
        <topology evidence="1">Single-pass type II membrane protein</topology>
    </subcellularLocation>
</comment>
<evidence type="ECO:0000256" key="2">
    <source>
        <dbReference type="ARBA" id="ARBA00008124"/>
    </source>
</evidence>
<comment type="similarity">
    <text evidence="2">Belongs to the galactose-3-O-sulfotransferase family.</text>
</comment>
<keyword evidence="7" id="KW-0333">Golgi apparatus</keyword>
<accession>A0ABP0GD70</accession>
<evidence type="ECO:0000256" key="6">
    <source>
        <dbReference type="ARBA" id="ARBA00022989"/>
    </source>
</evidence>
<dbReference type="PANTHER" id="PTHR14647:SF87">
    <property type="entry name" value="PUTATIVE-RELATED"/>
    <property type="match status" value="1"/>
</dbReference>
<protein>
    <submittedName>
        <fullName evidence="11">Uncharacterized protein</fullName>
    </submittedName>
</protein>
<keyword evidence="6 10" id="KW-1133">Transmembrane helix</keyword>
<dbReference type="Pfam" id="PF06990">
    <property type="entry name" value="Gal-3-0_sulfotr"/>
    <property type="match status" value="1"/>
</dbReference>
<evidence type="ECO:0000256" key="4">
    <source>
        <dbReference type="ARBA" id="ARBA00022692"/>
    </source>
</evidence>
<keyword evidence="5" id="KW-0735">Signal-anchor</keyword>
<evidence type="ECO:0000256" key="5">
    <source>
        <dbReference type="ARBA" id="ARBA00022968"/>
    </source>
</evidence>
<dbReference type="InterPro" id="IPR009729">
    <property type="entry name" value="Gal-3-0_sulfotransfrase"/>
</dbReference>
<reference evidence="11 12" key="1">
    <citation type="submission" date="2024-02" db="EMBL/GenBank/DDBJ databases">
        <authorList>
            <person name="Daric V."/>
            <person name="Darras S."/>
        </authorList>
    </citation>
    <scope>NUCLEOTIDE SEQUENCE [LARGE SCALE GENOMIC DNA]</scope>
</reference>
<evidence type="ECO:0000313" key="12">
    <source>
        <dbReference type="Proteomes" id="UP001642483"/>
    </source>
</evidence>
<keyword evidence="8 10" id="KW-0472">Membrane</keyword>
<dbReference type="EMBL" id="CAWYQH010000108">
    <property type="protein sequence ID" value="CAK8688574.1"/>
    <property type="molecule type" value="Genomic_DNA"/>
</dbReference>
<keyword evidence="12" id="KW-1185">Reference proteome</keyword>
<evidence type="ECO:0000256" key="9">
    <source>
        <dbReference type="ARBA" id="ARBA00023180"/>
    </source>
</evidence>
<sequence>MKRFLMQCCRRRRPRSTYKLLILTFGTYVIFFFYWNGKTPQIAGIEADFNMKAHKSKDIFRRDVYAGDSFNKDENTDKCPNWRPFVFIKTHKTGSTTVRWITERYIERHNLKKEPQFLSSYVGGFPGRMQLKFMYYLNNRTNTSDPCSDVVINAHSRLNLTLIKEVMPRRTRVFTIIRNPWGQFQSSFNFFYAWLFEEAWRLGFSLGDNCFIYPYLYIASGRNIDVLEYLDLVYENLNPQIPFFFRSKNPQAFDLGVDPNTEDEEEIKREIEKLDAGMDLVMINEYMDESLILLKSLLNMTWDDLSQEDDKVRSYSQHSLENYPERQAKFEKMFKLDVLLYRHFNATFWRKVDEYGREEMNKDLTELRKLRTIKQAINSTEVKRNFERNQFYSQTFFNIIPKTSSETFLVKVLQRKLPKQSDKKLQHDLARYMVDNHGGCPI</sequence>
<evidence type="ECO:0000256" key="7">
    <source>
        <dbReference type="ARBA" id="ARBA00023034"/>
    </source>
</evidence>
<name>A0ABP0GD70_CLALP</name>
<dbReference type="Gene3D" id="3.40.50.300">
    <property type="entry name" value="P-loop containing nucleotide triphosphate hydrolases"/>
    <property type="match status" value="1"/>
</dbReference>
<organism evidence="11 12">
    <name type="scientific">Clavelina lepadiformis</name>
    <name type="common">Light-bulb sea squirt</name>
    <name type="synonym">Ascidia lepadiformis</name>
    <dbReference type="NCBI Taxonomy" id="159417"/>
    <lineage>
        <taxon>Eukaryota</taxon>
        <taxon>Metazoa</taxon>
        <taxon>Chordata</taxon>
        <taxon>Tunicata</taxon>
        <taxon>Ascidiacea</taxon>
        <taxon>Aplousobranchia</taxon>
        <taxon>Clavelinidae</taxon>
        <taxon>Clavelina</taxon>
    </lineage>
</organism>
<keyword evidence="4 10" id="KW-0812">Transmembrane</keyword>
<keyword evidence="3" id="KW-0808">Transferase</keyword>
<evidence type="ECO:0000313" key="11">
    <source>
        <dbReference type="EMBL" id="CAK8688574.1"/>
    </source>
</evidence>
<evidence type="ECO:0000256" key="1">
    <source>
        <dbReference type="ARBA" id="ARBA00004323"/>
    </source>
</evidence>
<dbReference type="SUPFAM" id="SSF52540">
    <property type="entry name" value="P-loop containing nucleoside triphosphate hydrolases"/>
    <property type="match status" value="1"/>
</dbReference>
<evidence type="ECO:0000256" key="3">
    <source>
        <dbReference type="ARBA" id="ARBA00022679"/>
    </source>
</evidence>
<dbReference type="PANTHER" id="PTHR14647">
    <property type="entry name" value="GALACTOSE-3-O-SULFOTRANSFERASE"/>
    <property type="match status" value="1"/>
</dbReference>
<feature type="transmembrane region" description="Helical" evidence="10">
    <location>
        <begin position="20"/>
        <end position="37"/>
    </location>
</feature>
<comment type="caution">
    <text evidence="11">The sequence shown here is derived from an EMBL/GenBank/DDBJ whole genome shotgun (WGS) entry which is preliminary data.</text>
</comment>